<keyword evidence="1" id="KW-0472">Membrane</keyword>
<sequence length="97" mass="10636">MKKSLLVIVLVLGLVVLLSGCLATETMTPTSKAAGFFLGVWHGWMAPIALIVRLFNPAVRMFAANNAGWWYEFGYYAAIIGGFGTLSLFRRKGDGHR</sequence>
<evidence type="ECO:0008006" key="3">
    <source>
        <dbReference type="Google" id="ProtNLM"/>
    </source>
</evidence>
<evidence type="ECO:0000313" key="2">
    <source>
        <dbReference type="EMBL" id="MPM02844.1"/>
    </source>
</evidence>
<protein>
    <recommendedName>
        <fullName evidence="3">Lipoprotein</fullName>
    </recommendedName>
</protein>
<name>A0A644WKU0_9ZZZZ</name>
<dbReference type="AlphaFoldDB" id="A0A644WKU0"/>
<feature type="transmembrane region" description="Helical" evidence="1">
    <location>
        <begin position="67"/>
        <end position="89"/>
    </location>
</feature>
<evidence type="ECO:0000256" key="1">
    <source>
        <dbReference type="SAM" id="Phobius"/>
    </source>
</evidence>
<gene>
    <name evidence="2" type="ORF">SDC9_49099</name>
</gene>
<keyword evidence="1" id="KW-1133">Transmembrane helix</keyword>
<dbReference type="EMBL" id="VSSQ01000902">
    <property type="protein sequence ID" value="MPM02844.1"/>
    <property type="molecule type" value="Genomic_DNA"/>
</dbReference>
<feature type="transmembrane region" description="Helical" evidence="1">
    <location>
        <begin position="33"/>
        <end position="55"/>
    </location>
</feature>
<accession>A0A644WKU0</accession>
<dbReference type="PROSITE" id="PS51257">
    <property type="entry name" value="PROKAR_LIPOPROTEIN"/>
    <property type="match status" value="1"/>
</dbReference>
<comment type="caution">
    <text evidence="2">The sequence shown here is derived from an EMBL/GenBank/DDBJ whole genome shotgun (WGS) entry which is preliminary data.</text>
</comment>
<organism evidence="2">
    <name type="scientific">bioreactor metagenome</name>
    <dbReference type="NCBI Taxonomy" id="1076179"/>
    <lineage>
        <taxon>unclassified sequences</taxon>
        <taxon>metagenomes</taxon>
        <taxon>ecological metagenomes</taxon>
    </lineage>
</organism>
<reference evidence="2" key="1">
    <citation type="submission" date="2019-08" db="EMBL/GenBank/DDBJ databases">
        <authorList>
            <person name="Kucharzyk K."/>
            <person name="Murdoch R.W."/>
            <person name="Higgins S."/>
            <person name="Loffler F."/>
        </authorList>
    </citation>
    <scope>NUCLEOTIDE SEQUENCE</scope>
</reference>
<keyword evidence="1" id="KW-0812">Transmembrane</keyword>
<proteinExistence type="predicted"/>